<dbReference type="GO" id="GO:0046872">
    <property type="term" value="F:metal ion binding"/>
    <property type="evidence" value="ECO:0007669"/>
    <property type="project" value="UniProtKB-KW"/>
</dbReference>
<dbReference type="GO" id="GO:0051536">
    <property type="term" value="F:iron-sulfur cluster binding"/>
    <property type="evidence" value="ECO:0007669"/>
    <property type="project" value="UniProtKB-KW"/>
</dbReference>
<evidence type="ECO:0000313" key="9">
    <source>
        <dbReference type="Proteomes" id="UP000251923"/>
    </source>
</evidence>
<dbReference type="Proteomes" id="UP000251923">
    <property type="component" value="Unassembled WGS sequence"/>
</dbReference>
<dbReference type="Gene3D" id="3.90.1150.10">
    <property type="entry name" value="Aspartate Aminotransferase, domain 1"/>
    <property type="match status" value="1"/>
</dbReference>
<proteinExistence type="inferred from homology"/>
<dbReference type="InterPro" id="IPR020578">
    <property type="entry name" value="Aminotrans_V_PyrdxlP_BS"/>
</dbReference>
<evidence type="ECO:0000256" key="6">
    <source>
        <dbReference type="ARBA" id="ARBA00023014"/>
    </source>
</evidence>
<comment type="cofactor">
    <cofactor evidence="1 7">
        <name>pyridoxal 5'-phosphate</name>
        <dbReference type="ChEBI" id="CHEBI:597326"/>
    </cofactor>
</comment>
<evidence type="ECO:0000256" key="5">
    <source>
        <dbReference type="ARBA" id="ARBA00023004"/>
    </source>
</evidence>
<dbReference type="PIRSF" id="PIRSF005572">
    <property type="entry name" value="NifS"/>
    <property type="match status" value="1"/>
</dbReference>
<dbReference type="Gene3D" id="3.40.640.10">
    <property type="entry name" value="Type I PLP-dependent aspartate aminotransferase-like (Major domain)"/>
    <property type="match status" value="1"/>
</dbReference>
<sequence>MSEIIYFDNSATTKIDPAALKSLVMTMENYYGNPSSLHDLGNQAKALLNKARQQIAELCGCQAEEIFFTSGGTESNNWALKGTAYEKAGRGKHIITSSVEHPSVSHTLKELEQEGFEVTYLPVDKEGRVNPKDLQAAIRPDTILVSIMAVNNEIGTIQPIKEIAEILTDFPTIHFHVDGVQSLGRFKDPLIHSRVDLYSFSSHKFNGPRGVGILYKKKNRTLKNLVEGGGQEANLRSGTENLPGIVATAKAFRLSLERAQEENQRQEAIQALIRDYLKQYPDTIRIFSPESGASPHVLCFALKAVRGEVMVHALEEKGIYVSTTSACSSRQTGHSSSTLLAMGVDGSWAHSAIRLSFGFENTEEEAQHFIDTFEELRQKFTVIQ</sequence>
<reference evidence="8 9" key="1">
    <citation type="submission" date="2018-04" db="EMBL/GenBank/DDBJ databases">
        <title>Aerococcus urinae genomes.</title>
        <authorList>
            <person name="Hilt E."/>
            <person name="Gilbert N.M."/>
            <person name="Thomas-White K."/>
            <person name="Putonti C."/>
            <person name="Lewis A.L."/>
            <person name="Visck K.L."/>
            <person name="Wolfe A.J."/>
        </authorList>
    </citation>
    <scope>NUCLEOTIDE SEQUENCE [LARGE SCALE GENOMIC DNA]</scope>
    <source>
        <strain evidence="8 9">UMB7480</strain>
    </source>
</reference>
<dbReference type="InterPro" id="IPR016454">
    <property type="entry name" value="Cysteine_dSase"/>
</dbReference>
<name>A0A2I1L9D6_9LACT</name>
<dbReference type="Gene3D" id="1.10.260.50">
    <property type="match status" value="1"/>
</dbReference>
<dbReference type="EMBL" id="QMHM01000005">
    <property type="protein sequence ID" value="RAV80478.1"/>
    <property type="molecule type" value="Genomic_DNA"/>
</dbReference>
<evidence type="ECO:0000313" key="8">
    <source>
        <dbReference type="EMBL" id="RAV80478.1"/>
    </source>
</evidence>
<dbReference type="InterPro" id="IPR000192">
    <property type="entry name" value="Aminotrans_V_dom"/>
</dbReference>
<dbReference type="AlphaFoldDB" id="A0A2I1L9D6"/>
<comment type="similarity">
    <text evidence="2">Belongs to the class-V pyridoxal-phosphate-dependent aminotransferase family. NifS/IscS subfamily.</text>
</comment>
<evidence type="ECO:0000256" key="2">
    <source>
        <dbReference type="ARBA" id="ARBA00006490"/>
    </source>
</evidence>
<comment type="caution">
    <text evidence="8">The sequence shown here is derived from an EMBL/GenBank/DDBJ whole genome shotgun (WGS) entry which is preliminary data.</text>
</comment>
<dbReference type="PANTHER" id="PTHR11601">
    <property type="entry name" value="CYSTEINE DESULFURYLASE FAMILY MEMBER"/>
    <property type="match status" value="1"/>
</dbReference>
<evidence type="ECO:0000256" key="1">
    <source>
        <dbReference type="ARBA" id="ARBA00001933"/>
    </source>
</evidence>
<dbReference type="SUPFAM" id="SSF53383">
    <property type="entry name" value="PLP-dependent transferases"/>
    <property type="match status" value="1"/>
</dbReference>
<dbReference type="PROSITE" id="PS00595">
    <property type="entry name" value="AA_TRANSFER_CLASS_5"/>
    <property type="match status" value="1"/>
</dbReference>
<dbReference type="GO" id="GO:0031071">
    <property type="term" value="F:cysteine desulfurase activity"/>
    <property type="evidence" value="ECO:0007669"/>
    <property type="project" value="UniProtKB-ARBA"/>
</dbReference>
<keyword evidence="3" id="KW-0479">Metal-binding</keyword>
<dbReference type="FunFam" id="3.40.640.10:FF:000084">
    <property type="entry name" value="IscS-like cysteine desulfurase"/>
    <property type="match status" value="1"/>
</dbReference>
<keyword evidence="4" id="KW-0663">Pyridoxal phosphate</keyword>
<evidence type="ECO:0000256" key="3">
    <source>
        <dbReference type="ARBA" id="ARBA00022723"/>
    </source>
</evidence>
<protein>
    <submittedName>
        <fullName evidence="8">Cysteine desulfurase</fullName>
    </submittedName>
</protein>
<dbReference type="InterPro" id="IPR015424">
    <property type="entry name" value="PyrdxlP-dep_Trfase"/>
</dbReference>
<evidence type="ECO:0000256" key="7">
    <source>
        <dbReference type="RuleBase" id="RU004504"/>
    </source>
</evidence>
<dbReference type="InterPro" id="IPR015421">
    <property type="entry name" value="PyrdxlP-dep_Trfase_major"/>
</dbReference>
<evidence type="ECO:0000256" key="4">
    <source>
        <dbReference type="ARBA" id="ARBA00022898"/>
    </source>
</evidence>
<dbReference type="Pfam" id="PF00266">
    <property type="entry name" value="Aminotran_5"/>
    <property type="match status" value="1"/>
</dbReference>
<keyword evidence="6" id="KW-0411">Iron-sulfur</keyword>
<keyword evidence="5" id="KW-0408">Iron</keyword>
<accession>A0A2I1L9D6</accession>
<dbReference type="InterPro" id="IPR015422">
    <property type="entry name" value="PyrdxlP-dep_Trfase_small"/>
</dbReference>
<dbReference type="PANTHER" id="PTHR11601:SF50">
    <property type="entry name" value="CYSTEINE DESULFURASE ISCS 2-RELATED"/>
    <property type="match status" value="1"/>
</dbReference>
<organism evidence="8 9">
    <name type="scientific">Aerococcus urinae</name>
    <dbReference type="NCBI Taxonomy" id="1376"/>
    <lineage>
        <taxon>Bacteria</taxon>
        <taxon>Bacillati</taxon>
        <taxon>Bacillota</taxon>
        <taxon>Bacilli</taxon>
        <taxon>Lactobacillales</taxon>
        <taxon>Aerococcaceae</taxon>
        <taxon>Aerococcus</taxon>
    </lineage>
</organism>
<gene>
    <name evidence="8" type="ORF">DBT54_04070</name>
</gene>